<feature type="region of interest" description="Disordered" evidence="1">
    <location>
        <begin position="220"/>
        <end position="265"/>
    </location>
</feature>
<feature type="region of interest" description="Disordered" evidence="1">
    <location>
        <begin position="78"/>
        <end position="123"/>
    </location>
</feature>
<protein>
    <submittedName>
        <fullName evidence="2">Uncharacterized protein</fullName>
    </submittedName>
</protein>
<dbReference type="Proteomes" id="UP001156856">
    <property type="component" value="Unassembled WGS sequence"/>
</dbReference>
<comment type="caution">
    <text evidence="2">The sequence shown here is derived from an EMBL/GenBank/DDBJ whole genome shotgun (WGS) entry which is preliminary data.</text>
</comment>
<gene>
    <name evidence="3" type="ORF">GCM10007888_49790</name>
    <name evidence="2" type="ORF">MOX02_15230</name>
</gene>
<organism evidence="2 4">
    <name type="scientific">Methylobacterium oxalidis</name>
    <dbReference type="NCBI Taxonomy" id="944322"/>
    <lineage>
        <taxon>Bacteria</taxon>
        <taxon>Pseudomonadati</taxon>
        <taxon>Pseudomonadota</taxon>
        <taxon>Alphaproteobacteria</taxon>
        <taxon>Hyphomicrobiales</taxon>
        <taxon>Methylobacteriaceae</taxon>
        <taxon>Methylobacterium</taxon>
    </lineage>
</organism>
<reference evidence="2 4" key="3">
    <citation type="submission" date="2019-07" db="EMBL/GenBank/DDBJ databases">
        <title>Whole genome shotgun sequence of Methylobacterium oxalidis NBRC 107715.</title>
        <authorList>
            <person name="Hosoyama A."/>
            <person name="Uohara A."/>
            <person name="Ohji S."/>
            <person name="Ichikawa N."/>
        </authorList>
    </citation>
    <scope>NUCLEOTIDE SEQUENCE [LARGE SCALE GENOMIC DNA]</scope>
    <source>
        <strain evidence="2 4">NBRC 107715</strain>
    </source>
</reference>
<evidence type="ECO:0000313" key="2">
    <source>
        <dbReference type="EMBL" id="GEP03485.1"/>
    </source>
</evidence>
<reference evidence="3" key="1">
    <citation type="journal article" date="2014" name="Int. J. Syst. Evol. Microbiol.">
        <title>Complete genome of a new Firmicutes species belonging to the dominant human colonic microbiota ('Ruminococcus bicirculans') reveals two chromosomes and a selective capacity to utilize plant glucans.</title>
        <authorList>
            <consortium name="NISC Comparative Sequencing Program"/>
            <person name="Wegmann U."/>
            <person name="Louis P."/>
            <person name="Goesmann A."/>
            <person name="Henrissat B."/>
            <person name="Duncan S.H."/>
            <person name="Flint H.J."/>
        </authorList>
    </citation>
    <scope>NUCLEOTIDE SEQUENCE</scope>
    <source>
        <strain evidence="3">NBRC 107715</strain>
    </source>
</reference>
<proteinExistence type="predicted"/>
<evidence type="ECO:0000256" key="1">
    <source>
        <dbReference type="SAM" id="MobiDB-lite"/>
    </source>
</evidence>
<evidence type="ECO:0000313" key="4">
    <source>
        <dbReference type="Proteomes" id="UP000321960"/>
    </source>
</evidence>
<evidence type="ECO:0000313" key="5">
    <source>
        <dbReference type="Proteomes" id="UP001156856"/>
    </source>
</evidence>
<feature type="region of interest" description="Disordered" evidence="1">
    <location>
        <begin position="139"/>
        <end position="162"/>
    </location>
</feature>
<dbReference type="RefSeq" id="WP_244948433.1">
    <property type="nucleotide sequence ID" value="NZ_BJZU01000024.1"/>
</dbReference>
<name>A0A512J0N6_9HYPH</name>
<keyword evidence="5" id="KW-1185">Reference proteome</keyword>
<accession>A0A512J0N6</accession>
<reference evidence="5" key="2">
    <citation type="journal article" date="2019" name="Int. J. Syst. Evol. Microbiol.">
        <title>The Global Catalogue of Microorganisms (GCM) 10K type strain sequencing project: providing services to taxonomists for standard genome sequencing and annotation.</title>
        <authorList>
            <consortium name="The Broad Institute Genomics Platform"/>
            <consortium name="The Broad Institute Genome Sequencing Center for Infectious Disease"/>
            <person name="Wu L."/>
            <person name="Ma J."/>
        </authorList>
    </citation>
    <scope>NUCLEOTIDE SEQUENCE [LARGE SCALE GENOMIC DNA]</scope>
    <source>
        <strain evidence="5">NBRC 107715</strain>
    </source>
</reference>
<sequence length="485" mass="52503">MTSLAVLALAAAEARAQGEGAAPACFLTGGGTLEICRSGGEAEGVFFTPRPCEFAANVQILRLTGVKGAPGPLQAVYQGETPLERGRGRRAGAETCEPRRSTNPLDGGSVRSGRSPEQLATTMPPTGYRLWEMAREVARPERRKRRGRSRERERAEAPAEAAAEGIGARDPVVVTGRNWAGDEYYYVFLLATAMTEGGARRVQIQARTYDFERFDVRGRGEDGNPAWVPFQPEEGPGRRGRRGRGREGGSDADNPSPAAVLDEAGKPIFGNCPGRGFDTQGLAGSISVVDQVYHWFYTDVLPSDCNEPVLKRRTALYLRTSRDLTADRVWSAPRTVAEPLPAASLVRVAKAKGMDRWVVAYACNRPANAQGGPVADLCVQYTPDLSIGSLAGLTWYAEPVAAMRSAAYLGLRSGGDGSGRYGRAQHFWMTDRYGNLDVPTSFSGKAGFLTWLDRFAPREDGSDASSVYGRPVYWATWSVRNVGVR</sequence>
<dbReference type="EMBL" id="BJZU01000024">
    <property type="protein sequence ID" value="GEP03485.1"/>
    <property type="molecule type" value="Genomic_DNA"/>
</dbReference>
<reference evidence="3" key="4">
    <citation type="submission" date="2023-01" db="EMBL/GenBank/DDBJ databases">
        <title>Draft genome sequence of Methylobacterium oxalidis strain NBRC 107715.</title>
        <authorList>
            <person name="Sun Q."/>
            <person name="Mori K."/>
        </authorList>
    </citation>
    <scope>NUCLEOTIDE SEQUENCE</scope>
    <source>
        <strain evidence="3">NBRC 107715</strain>
    </source>
</reference>
<dbReference type="EMBL" id="BSPK01000107">
    <property type="protein sequence ID" value="GLS66596.1"/>
    <property type="molecule type" value="Genomic_DNA"/>
</dbReference>
<dbReference type="AlphaFoldDB" id="A0A512J0N6"/>
<evidence type="ECO:0000313" key="3">
    <source>
        <dbReference type="EMBL" id="GLS66596.1"/>
    </source>
</evidence>
<dbReference type="Proteomes" id="UP000321960">
    <property type="component" value="Unassembled WGS sequence"/>
</dbReference>